<name>A0AAV4TMK1_CAEEX</name>
<feature type="compositionally biased region" description="Acidic residues" evidence="1">
    <location>
        <begin position="165"/>
        <end position="178"/>
    </location>
</feature>
<evidence type="ECO:0000313" key="2">
    <source>
        <dbReference type="EMBL" id="GIY46676.1"/>
    </source>
</evidence>
<feature type="region of interest" description="Disordered" evidence="1">
    <location>
        <begin position="684"/>
        <end position="746"/>
    </location>
</feature>
<organism evidence="2 3">
    <name type="scientific">Caerostris extrusa</name>
    <name type="common">Bark spider</name>
    <name type="synonym">Caerostris bankana</name>
    <dbReference type="NCBI Taxonomy" id="172846"/>
    <lineage>
        <taxon>Eukaryota</taxon>
        <taxon>Metazoa</taxon>
        <taxon>Ecdysozoa</taxon>
        <taxon>Arthropoda</taxon>
        <taxon>Chelicerata</taxon>
        <taxon>Arachnida</taxon>
        <taxon>Araneae</taxon>
        <taxon>Araneomorphae</taxon>
        <taxon>Entelegynae</taxon>
        <taxon>Araneoidea</taxon>
        <taxon>Araneidae</taxon>
        <taxon>Caerostris</taxon>
    </lineage>
</organism>
<feature type="region of interest" description="Disordered" evidence="1">
    <location>
        <begin position="494"/>
        <end position="527"/>
    </location>
</feature>
<protein>
    <submittedName>
        <fullName evidence="2">Uncharacterized protein</fullName>
    </submittedName>
</protein>
<evidence type="ECO:0000313" key="3">
    <source>
        <dbReference type="Proteomes" id="UP001054945"/>
    </source>
</evidence>
<dbReference type="EMBL" id="BPLR01011460">
    <property type="protein sequence ID" value="GIY46676.1"/>
    <property type="molecule type" value="Genomic_DNA"/>
</dbReference>
<accession>A0AAV4TMK1</accession>
<feature type="compositionally biased region" description="Polar residues" evidence="1">
    <location>
        <begin position="199"/>
        <end position="208"/>
    </location>
</feature>
<comment type="caution">
    <text evidence="2">The sequence shown here is derived from an EMBL/GenBank/DDBJ whole genome shotgun (WGS) entry which is preliminary data.</text>
</comment>
<dbReference type="AlphaFoldDB" id="A0AAV4TMK1"/>
<feature type="region of interest" description="Disordered" evidence="1">
    <location>
        <begin position="563"/>
        <end position="607"/>
    </location>
</feature>
<sequence>MMLYLHCLNLAKEFCQETSHSPIDEKMLRNRLFVSEVCKYMSSSQLEYIKHSECINEHISEAIEVCMEEEIAYQGSRYGLDRPENVCKNLEMNQNCRSRIISEKCGATAGNIIQKLMHYRDGMEFECSKVDESTLKGLERPVFFSVSDTIAQSIYPDFISKPTEVTDEQDESSVEQDESSVTTPESQSEISEDADQIDAATQPSVSTPSEETITFGLYLQLKRGSHEFVGCGKATVVNTTLTNLDQPLELLWCFWMSPTDSQMYPECTVKINEPCLWEEKSQNSQDSSKDEFSYGEVFLDIVREDKKTRFLKSIMVLSVKCFNPYFSETASLWHTPLCSNTMKRNMGSHMTANAEQKLKDIHRSGTMDFENRLGELENARSDKETSCEHPESDCYVDEERNLNWPTEKQIDIEDLLERARESYPVRIVSDVVYVKDVDDNIPLQDHDSPVYRHSGYNPYSQFLSRKGRINAEDSIWIVEKEELKHAKKVYHTPGFSKDASSEHVDEQENDDAFSSPHSSESPRHLYRPYRLFRPRTGDIEDESVFQPESHFDSRFKGKDYPKPEETVFRRKSTSKHSQYDDQFCPLPENISRPRNRKSKSSIYSGKEWERERRLQENLIKDFEENVYDVYGHKTGKASEESFVVTPSAEMVPTIKLKWDEQFSDEVPPSNDACDIDVMPDGISERENEMSYAEYSTDPSTTYRHRSSDFEELPEYTTEQPLTESNKPKPRVNSKFLDQPDDEFSRI</sequence>
<feature type="region of interest" description="Disordered" evidence="1">
    <location>
        <begin position="161"/>
        <end position="208"/>
    </location>
</feature>
<gene>
    <name evidence="2" type="ORF">CEXT_362131</name>
</gene>
<dbReference type="Proteomes" id="UP001054945">
    <property type="component" value="Unassembled WGS sequence"/>
</dbReference>
<evidence type="ECO:0000256" key="1">
    <source>
        <dbReference type="SAM" id="MobiDB-lite"/>
    </source>
</evidence>
<proteinExistence type="predicted"/>
<reference evidence="2 3" key="1">
    <citation type="submission" date="2021-06" db="EMBL/GenBank/DDBJ databases">
        <title>Caerostris extrusa draft genome.</title>
        <authorList>
            <person name="Kono N."/>
            <person name="Arakawa K."/>
        </authorList>
    </citation>
    <scope>NUCLEOTIDE SEQUENCE [LARGE SCALE GENOMIC DNA]</scope>
</reference>
<keyword evidence="3" id="KW-1185">Reference proteome</keyword>